<proteinExistence type="predicted"/>
<reference evidence="2" key="1">
    <citation type="submission" date="2023-05" db="EMBL/GenBank/DDBJ databases">
        <title>Streptantibioticus silvisoli sp. nov., acidotolerant actinomycetes 1 from pine litter.</title>
        <authorList>
            <person name="Swiecimska M."/>
            <person name="Golinska P."/>
            <person name="Sangal V."/>
            <person name="Wachnowicz B."/>
            <person name="Goodfellow M."/>
        </authorList>
    </citation>
    <scope>NUCLEOTIDE SEQUENCE</scope>
    <source>
        <strain evidence="2">SL13</strain>
    </source>
</reference>
<dbReference type="AlphaFoldDB" id="A0AA90HA66"/>
<keyword evidence="1" id="KW-1133">Transmembrane helix</keyword>
<gene>
    <name evidence="2" type="ORF">POF50_021150</name>
</gene>
<name>A0AA90HA66_9ACTN</name>
<dbReference type="RefSeq" id="WP_282698889.1">
    <property type="nucleotide sequence ID" value="NZ_JABXJJ020000026.1"/>
</dbReference>
<feature type="transmembrane region" description="Helical" evidence="1">
    <location>
        <begin position="27"/>
        <end position="46"/>
    </location>
</feature>
<accession>A0AA90HA66</accession>
<evidence type="ECO:0000313" key="2">
    <source>
        <dbReference type="EMBL" id="MDI5971810.1"/>
    </source>
</evidence>
<evidence type="ECO:0000256" key="1">
    <source>
        <dbReference type="SAM" id="Phobius"/>
    </source>
</evidence>
<protein>
    <submittedName>
        <fullName evidence="2">Uncharacterized protein</fullName>
    </submittedName>
</protein>
<dbReference type="EMBL" id="JABXJJ020000026">
    <property type="protein sequence ID" value="MDI5971810.1"/>
    <property type="molecule type" value="Genomic_DNA"/>
</dbReference>
<feature type="transmembrane region" description="Helical" evidence="1">
    <location>
        <begin position="94"/>
        <end position="121"/>
    </location>
</feature>
<keyword evidence="1" id="KW-0472">Membrane</keyword>
<comment type="caution">
    <text evidence="2">The sequence shown here is derived from an EMBL/GenBank/DDBJ whole genome shotgun (WGS) entry which is preliminary data.</text>
</comment>
<feature type="transmembrane region" description="Helical" evidence="1">
    <location>
        <begin position="58"/>
        <end position="82"/>
    </location>
</feature>
<organism evidence="2">
    <name type="scientific">Streptantibioticus silvisoli</name>
    <dbReference type="NCBI Taxonomy" id="2705255"/>
    <lineage>
        <taxon>Bacteria</taxon>
        <taxon>Bacillati</taxon>
        <taxon>Actinomycetota</taxon>
        <taxon>Actinomycetes</taxon>
        <taxon>Kitasatosporales</taxon>
        <taxon>Streptomycetaceae</taxon>
        <taxon>Streptantibioticus</taxon>
    </lineage>
</organism>
<keyword evidence="1" id="KW-0812">Transmembrane</keyword>
<sequence length="142" mass="15739">MNKGIDVDYRNGIDDPLLRRGEGAARIGSAIPFGLTCLFFVLQGIIKAFGGVDLPILSYYLSIAAACFVGQLIVWVSMFYLWRCEGWDSGVLFYLWAGGFFTSLSICYTWVFPAALIPWIAPITASVAKRRMAVRSQAEPRS</sequence>